<evidence type="ECO:0000313" key="8">
    <source>
        <dbReference type="EMBL" id="KIL57215.1"/>
    </source>
</evidence>
<feature type="compositionally biased region" description="Polar residues" evidence="7">
    <location>
        <begin position="56"/>
        <end position="65"/>
    </location>
</feature>
<evidence type="ECO:0000256" key="6">
    <source>
        <dbReference type="RuleBase" id="RU365009"/>
    </source>
</evidence>
<proteinExistence type="inferred from homology"/>
<dbReference type="InterPro" id="IPR001338">
    <property type="entry name" value="Class_I_Hydrophobin"/>
</dbReference>
<reference evidence="8 9" key="1">
    <citation type="submission" date="2014-04" db="EMBL/GenBank/DDBJ databases">
        <title>Evolutionary Origins and Diversification of the Mycorrhizal Mutualists.</title>
        <authorList>
            <consortium name="DOE Joint Genome Institute"/>
            <consortium name="Mycorrhizal Genomics Consortium"/>
            <person name="Kohler A."/>
            <person name="Kuo A."/>
            <person name="Nagy L.G."/>
            <person name="Floudas D."/>
            <person name="Copeland A."/>
            <person name="Barry K.W."/>
            <person name="Cichocki N."/>
            <person name="Veneault-Fourrey C."/>
            <person name="LaButti K."/>
            <person name="Lindquist E.A."/>
            <person name="Lipzen A."/>
            <person name="Lundell T."/>
            <person name="Morin E."/>
            <person name="Murat C."/>
            <person name="Riley R."/>
            <person name="Ohm R."/>
            <person name="Sun H."/>
            <person name="Tunlid A."/>
            <person name="Henrissat B."/>
            <person name="Grigoriev I.V."/>
            <person name="Hibbett D.S."/>
            <person name="Martin F."/>
        </authorList>
    </citation>
    <scope>NUCLEOTIDE SEQUENCE [LARGE SCALE GENOMIC DNA]</scope>
    <source>
        <strain evidence="8 9">Koide BX008</strain>
    </source>
</reference>
<dbReference type="Pfam" id="PF01185">
    <property type="entry name" value="Hydrophobin"/>
    <property type="match status" value="1"/>
</dbReference>
<dbReference type="AlphaFoldDB" id="A0A0C2S3H4"/>
<feature type="compositionally biased region" description="Basic and acidic residues" evidence="7">
    <location>
        <begin position="43"/>
        <end position="55"/>
    </location>
</feature>
<evidence type="ECO:0000256" key="4">
    <source>
        <dbReference type="ARBA" id="ARBA00022525"/>
    </source>
</evidence>
<gene>
    <name evidence="8" type="ORF">M378DRAFT_16404</name>
</gene>
<evidence type="ECO:0000256" key="1">
    <source>
        <dbReference type="ARBA" id="ARBA00004191"/>
    </source>
</evidence>
<evidence type="ECO:0000256" key="2">
    <source>
        <dbReference type="ARBA" id="ARBA00010446"/>
    </source>
</evidence>
<dbReference type="GO" id="GO:0009277">
    <property type="term" value="C:fungal-type cell wall"/>
    <property type="evidence" value="ECO:0007669"/>
    <property type="project" value="InterPro"/>
</dbReference>
<feature type="chain" id="PRO_5013985400" description="Hydrophobin" evidence="6">
    <location>
        <begin position="18"/>
        <end position="109"/>
    </location>
</feature>
<evidence type="ECO:0000256" key="7">
    <source>
        <dbReference type="SAM" id="MobiDB-lite"/>
    </source>
</evidence>
<keyword evidence="6" id="KW-0732">Signal</keyword>
<comment type="subcellular location">
    <subcellularLocation>
        <location evidence="1 6">Secreted</location>
        <location evidence="1 6">Cell wall</location>
    </subcellularLocation>
</comment>
<evidence type="ECO:0000256" key="5">
    <source>
        <dbReference type="ARBA" id="ARBA00023157"/>
    </source>
</evidence>
<keyword evidence="4 6" id="KW-0964">Secreted</keyword>
<accession>A0A0C2S3H4</accession>
<dbReference type="Proteomes" id="UP000054549">
    <property type="component" value="Unassembled WGS sequence"/>
</dbReference>
<sequence>MQLSRFLLFALPALAIAAVIPDSRTDKCYSGSLLCCGKMADPSRPDGVDPDDRNPSDNSQGKTGSQCFPIELIVGGLENPCAAAEVCCVSYDPDKLIGYSCVENFNSPS</sequence>
<dbReference type="SMART" id="SM00075">
    <property type="entry name" value="HYDRO"/>
    <property type="match status" value="1"/>
</dbReference>
<keyword evidence="9" id="KW-1185">Reference proteome</keyword>
<protein>
    <recommendedName>
        <fullName evidence="6">Hydrophobin</fullName>
    </recommendedName>
</protein>
<keyword evidence="3 6" id="KW-0134">Cell wall</keyword>
<dbReference type="HOGENOM" id="CLU_2183257_0_0_1"/>
<evidence type="ECO:0000256" key="3">
    <source>
        <dbReference type="ARBA" id="ARBA00022512"/>
    </source>
</evidence>
<name>A0A0C2S3H4_AMAMK</name>
<dbReference type="EMBL" id="KN818378">
    <property type="protein sequence ID" value="KIL57215.1"/>
    <property type="molecule type" value="Genomic_DNA"/>
</dbReference>
<evidence type="ECO:0000313" key="9">
    <source>
        <dbReference type="Proteomes" id="UP000054549"/>
    </source>
</evidence>
<comment type="similarity">
    <text evidence="2 6">Belongs to the fungal hydrophobin family.</text>
</comment>
<organism evidence="8 9">
    <name type="scientific">Amanita muscaria (strain Koide BX008)</name>
    <dbReference type="NCBI Taxonomy" id="946122"/>
    <lineage>
        <taxon>Eukaryota</taxon>
        <taxon>Fungi</taxon>
        <taxon>Dikarya</taxon>
        <taxon>Basidiomycota</taxon>
        <taxon>Agaricomycotina</taxon>
        <taxon>Agaricomycetes</taxon>
        <taxon>Agaricomycetidae</taxon>
        <taxon>Agaricales</taxon>
        <taxon>Pluteineae</taxon>
        <taxon>Amanitaceae</taxon>
        <taxon>Amanita</taxon>
    </lineage>
</organism>
<feature type="signal peptide" evidence="6">
    <location>
        <begin position="1"/>
        <end position="17"/>
    </location>
</feature>
<dbReference type="GO" id="GO:0005199">
    <property type="term" value="F:structural constituent of cell wall"/>
    <property type="evidence" value="ECO:0007669"/>
    <property type="project" value="InterPro"/>
</dbReference>
<feature type="region of interest" description="Disordered" evidence="7">
    <location>
        <begin position="43"/>
        <end position="65"/>
    </location>
</feature>
<keyword evidence="5 6" id="KW-1015">Disulfide bond</keyword>
<dbReference type="InParanoid" id="A0A0C2S3H4"/>